<dbReference type="AlphaFoldDB" id="A0A1A8G399"/>
<feature type="non-terminal residue" evidence="2">
    <location>
        <position position="1"/>
    </location>
</feature>
<name>A0A1A8G399_9TELE</name>
<evidence type="ECO:0000313" key="2">
    <source>
        <dbReference type="EMBL" id="SBQ65583.1"/>
    </source>
</evidence>
<feature type="transmembrane region" description="Helical" evidence="1">
    <location>
        <begin position="50"/>
        <end position="71"/>
    </location>
</feature>
<protein>
    <submittedName>
        <fullName evidence="2">Uncharacterized protein</fullName>
    </submittedName>
</protein>
<organism evidence="2">
    <name type="scientific">Nothobranchius korthausae</name>
    <dbReference type="NCBI Taxonomy" id="1143690"/>
    <lineage>
        <taxon>Eukaryota</taxon>
        <taxon>Metazoa</taxon>
        <taxon>Chordata</taxon>
        <taxon>Craniata</taxon>
        <taxon>Vertebrata</taxon>
        <taxon>Euteleostomi</taxon>
        <taxon>Actinopterygii</taxon>
        <taxon>Neopterygii</taxon>
        <taxon>Teleostei</taxon>
        <taxon>Neoteleostei</taxon>
        <taxon>Acanthomorphata</taxon>
        <taxon>Ovalentaria</taxon>
        <taxon>Atherinomorphae</taxon>
        <taxon>Cyprinodontiformes</taxon>
        <taxon>Nothobranchiidae</taxon>
        <taxon>Nothobranchius</taxon>
    </lineage>
</organism>
<sequence>SRGEYSSHHLTISECLVFRRGSTAVSNQLISGPACKEEGGHDSTPEDLPLLVWITFRSFFTTLTWITLWFVSCFRLPKCRPDLLHRSLPLQNHTGPDPTPPFSATALHSLDSPRLTPPTRVSSVKATQPPVLHPLAFPVRLSFIVFNKYYFFHTTLTLILHVLG</sequence>
<evidence type="ECO:0000256" key="1">
    <source>
        <dbReference type="SAM" id="Phobius"/>
    </source>
</evidence>
<reference evidence="2" key="2">
    <citation type="submission" date="2016-06" db="EMBL/GenBank/DDBJ databases">
        <title>The genome of a short-lived fish provides insights into sex chromosome evolution and the genetic control of aging.</title>
        <authorList>
            <person name="Reichwald K."/>
            <person name="Felder M."/>
            <person name="Petzold A."/>
            <person name="Koch P."/>
            <person name="Groth M."/>
            <person name="Platzer M."/>
        </authorList>
    </citation>
    <scope>NUCLEOTIDE SEQUENCE</scope>
    <source>
        <tissue evidence="2">Brain</tissue>
    </source>
</reference>
<gene>
    <name evidence="2" type="primary">Nfu_g_1_024693</name>
</gene>
<accession>A0A1A8G399</accession>
<dbReference type="EMBL" id="HAEB01019056">
    <property type="protein sequence ID" value="SBQ65583.1"/>
    <property type="molecule type" value="Transcribed_RNA"/>
</dbReference>
<reference evidence="2" key="1">
    <citation type="submission" date="2016-05" db="EMBL/GenBank/DDBJ databases">
        <authorList>
            <person name="Lavstsen T."/>
            <person name="Jespersen J.S."/>
        </authorList>
    </citation>
    <scope>NUCLEOTIDE SEQUENCE</scope>
    <source>
        <tissue evidence="2">Brain</tissue>
    </source>
</reference>
<keyword evidence="1" id="KW-0812">Transmembrane</keyword>
<keyword evidence="1" id="KW-0472">Membrane</keyword>
<keyword evidence="1" id="KW-1133">Transmembrane helix</keyword>
<proteinExistence type="predicted"/>